<organism evidence="4 5">
    <name type="scientific">Sulfobacillus harzensis</name>
    <dbReference type="NCBI Taxonomy" id="2729629"/>
    <lineage>
        <taxon>Bacteria</taxon>
        <taxon>Bacillati</taxon>
        <taxon>Bacillota</taxon>
        <taxon>Clostridia</taxon>
        <taxon>Eubacteriales</taxon>
        <taxon>Clostridiales Family XVII. Incertae Sedis</taxon>
        <taxon>Sulfobacillus</taxon>
    </lineage>
</organism>
<dbReference type="SUPFAM" id="SSF55729">
    <property type="entry name" value="Acyl-CoA N-acyltransferases (Nat)"/>
    <property type="match status" value="1"/>
</dbReference>
<evidence type="ECO:0000313" key="5">
    <source>
        <dbReference type="Proteomes" id="UP000533476"/>
    </source>
</evidence>
<evidence type="ECO:0000259" key="3">
    <source>
        <dbReference type="PROSITE" id="PS51186"/>
    </source>
</evidence>
<reference evidence="4 5" key="1">
    <citation type="submission" date="2020-04" db="EMBL/GenBank/DDBJ databases">
        <authorList>
            <person name="Zhang R."/>
            <person name="Schippers A."/>
        </authorList>
    </citation>
    <scope>NUCLEOTIDE SEQUENCE [LARGE SCALE GENOMIC DNA]</scope>
    <source>
        <strain evidence="4 5">DSM 109850</strain>
    </source>
</reference>
<feature type="domain" description="N-acetyltransferase" evidence="3">
    <location>
        <begin position="4"/>
        <end position="156"/>
    </location>
</feature>
<dbReference type="RefSeq" id="WP_169100113.1">
    <property type="nucleotide sequence ID" value="NZ_JABBVZ010000041.1"/>
</dbReference>
<evidence type="ECO:0000313" key="4">
    <source>
        <dbReference type="EMBL" id="NMP23127.1"/>
    </source>
</evidence>
<keyword evidence="2" id="KW-0012">Acyltransferase</keyword>
<keyword evidence="5" id="KW-1185">Reference proteome</keyword>
<evidence type="ECO:0000256" key="1">
    <source>
        <dbReference type="ARBA" id="ARBA00022679"/>
    </source>
</evidence>
<dbReference type="EMBL" id="JABBVZ010000041">
    <property type="protein sequence ID" value="NMP23127.1"/>
    <property type="molecule type" value="Genomic_DNA"/>
</dbReference>
<comment type="caution">
    <text evidence="4">The sequence shown here is derived from an EMBL/GenBank/DDBJ whole genome shotgun (WGS) entry which is preliminary data.</text>
</comment>
<dbReference type="InterPro" id="IPR016181">
    <property type="entry name" value="Acyl_CoA_acyltransferase"/>
</dbReference>
<evidence type="ECO:0000256" key="2">
    <source>
        <dbReference type="ARBA" id="ARBA00023315"/>
    </source>
</evidence>
<protein>
    <submittedName>
        <fullName evidence="4">GNAT family N-acetyltransferase</fullName>
    </submittedName>
</protein>
<sequence length="156" mass="17555">MAEIILRQALGGDVSSLAEMRQAYFHEETGKPGPSDFPTRMADHVRQVLGSSNEPIFVAEVEGCLASCIWVKVTVKVPWPEPFEASWAYVTNVYTRPEFRGQGIGTALLEHVQAWAKRQPGLEFLILWPSDNSAQWYQRMGFESTEAVVYKVRAHA</sequence>
<dbReference type="AlphaFoldDB" id="A0A7Y0L4F3"/>
<proteinExistence type="predicted"/>
<accession>A0A7Y0L4F3</accession>
<keyword evidence="1 4" id="KW-0808">Transferase</keyword>
<dbReference type="Gene3D" id="3.40.630.30">
    <property type="match status" value="1"/>
</dbReference>
<dbReference type="GO" id="GO:0016747">
    <property type="term" value="F:acyltransferase activity, transferring groups other than amino-acyl groups"/>
    <property type="evidence" value="ECO:0007669"/>
    <property type="project" value="InterPro"/>
</dbReference>
<gene>
    <name evidence="4" type="ORF">HIJ39_12330</name>
</gene>
<name>A0A7Y0L4F3_9FIRM</name>
<dbReference type="PROSITE" id="PS51186">
    <property type="entry name" value="GNAT"/>
    <property type="match status" value="1"/>
</dbReference>
<dbReference type="InterPro" id="IPR000182">
    <property type="entry name" value="GNAT_dom"/>
</dbReference>
<dbReference type="Proteomes" id="UP000533476">
    <property type="component" value="Unassembled WGS sequence"/>
</dbReference>
<dbReference type="InterPro" id="IPR050832">
    <property type="entry name" value="Bact_Acetyltransf"/>
</dbReference>
<dbReference type="CDD" id="cd04301">
    <property type="entry name" value="NAT_SF"/>
    <property type="match status" value="1"/>
</dbReference>
<dbReference type="Pfam" id="PF00583">
    <property type="entry name" value="Acetyltransf_1"/>
    <property type="match status" value="1"/>
</dbReference>
<dbReference type="PANTHER" id="PTHR43877">
    <property type="entry name" value="AMINOALKYLPHOSPHONATE N-ACETYLTRANSFERASE-RELATED-RELATED"/>
    <property type="match status" value="1"/>
</dbReference>